<keyword evidence="3" id="KW-1185">Reference proteome</keyword>
<evidence type="ECO:0000313" key="3">
    <source>
        <dbReference type="Proteomes" id="UP001232148"/>
    </source>
</evidence>
<dbReference type="InterPro" id="IPR037401">
    <property type="entry name" value="SnoaL-like"/>
</dbReference>
<evidence type="ECO:0000259" key="1">
    <source>
        <dbReference type="Pfam" id="PF13577"/>
    </source>
</evidence>
<dbReference type="SUPFAM" id="SSF54427">
    <property type="entry name" value="NTF2-like"/>
    <property type="match status" value="1"/>
</dbReference>
<dbReference type="Proteomes" id="UP001232148">
    <property type="component" value="Unassembled WGS sequence"/>
</dbReference>
<comment type="caution">
    <text evidence="2">The sequence shown here is derived from an EMBL/GenBank/DDBJ whole genome shotgun (WGS) entry which is preliminary data.</text>
</comment>
<name>A0AAD9H4F8_9PEZI</name>
<dbReference type="InterPro" id="IPR032710">
    <property type="entry name" value="NTF2-like_dom_sf"/>
</dbReference>
<sequence length="178" mass="19756">MASKLPSFSGITEPGKHLTEHEAIVDTIHRLTESVDSGDAALLDSAIYEDAEWDVSGITFLEKNYGILRGKADIMNWQMTGPAPVLSTHMVTNVRTHVTVHDDGSKTATATAFVLAQHLPEGTPHDKVSTWGKDLFFATNRFIAELKHDGERWRVSSWALRTIWSVGDTDFIIKARPQ</sequence>
<accession>A0AAD9H4F8</accession>
<feature type="domain" description="SnoaL-like" evidence="1">
    <location>
        <begin position="17"/>
        <end position="158"/>
    </location>
</feature>
<dbReference type="Gene3D" id="3.10.450.50">
    <property type="match status" value="1"/>
</dbReference>
<protein>
    <recommendedName>
        <fullName evidence="1">SnoaL-like domain-containing protein</fullName>
    </recommendedName>
</protein>
<gene>
    <name evidence="2" type="ORF">LX32DRAFT_630165</name>
</gene>
<evidence type="ECO:0000313" key="2">
    <source>
        <dbReference type="EMBL" id="KAK2022291.1"/>
    </source>
</evidence>
<organism evidence="2 3">
    <name type="scientific">Colletotrichum zoysiae</name>
    <dbReference type="NCBI Taxonomy" id="1216348"/>
    <lineage>
        <taxon>Eukaryota</taxon>
        <taxon>Fungi</taxon>
        <taxon>Dikarya</taxon>
        <taxon>Ascomycota</taxon>
        <taxon>Pezizomycotina</taxon>
        <taxon>Sordariomycetes</taxon>
        <taxon>Hypocreomycetidae</taxon>
        <taxon>Glomerellales</taxon>
        <taxon>Glomerellaceae</taxon>
        <taxon>Colletotrichum</taxon>
        <taxon>Colletotrichum graminicola species complex</taxon>
    </lineage>
</organism>
<dbReference type="EMBL" id="MU843050">
    <property type="protein sequence ID" value="KAK2022291.1"/>
    <property type="molecule type" value="Genomic_DNA"/>
</dbReference>
<reference evidence="2" key="1">
    <citation type="submission" date="2021-06" db="EMBL/GenBank/DDBJ databases">
        <title>Comparative genomics, transcriptomics and evolutionary studies reveal genomic signatures of adaptation to plant cell wall in hemibiotrophic fungi.</title>
        <authorList>
            <consortium name="DOE Joint Genome Institute"/>
            <person name="Baroncelli R."/>
            <person name="Diaz J.F."/>
            <person name="Benocci T."/>
            <person name="Peng M."/>
            <person name="Battaglia E."/>
            <person name="Haridas S."/>
            <person name="Andreopoulos W."/>
            <person name="Labutti K."/>
            <person name="Pangilinan J."/>
            <person name="Floch G.L."/>
            <person name="Makela M.R."/>
            <person name="Henrissat B."/>
            <person name="Grigoriev I.V."/>
            <person name="Crouch J.A."/>
            <person name="De Vries R.P."/>
            <person name="Sukno S.A."/>
            <person name="Thon M.R."/>
        </authorList>
    </citation>
    <scope>NUCLEOTIDE SEQUENCE</scope>
    <source>
        <strain evidence="2">MAFF235873</strain>
    </source>
</reference>
<proteinExistence type="predicted"/>
<dbReference type="AlphaFoldDB" id="A0AAD9H4F8"/>
<dbReference type="Pfam" id="PF13577">
    <property type="entry name" value="SnoaL_4"/>
    <property type="match status" value="1"/>
</dbReference>